<evidence type="ECO:0000313" key="3">
    <source>
        <dbReference type="Proteomes" id="UP000177354"/>
    </source>
</evidence>
<keyword evidence="1" id="KW-1133">Transmembrane helix</keyword>
<protein>
    <recommendedName>
        <fullName evidence="4">SGNH hydrolase-type esterase domain-containing protein</fullName>
    </recommendedName>
</protein>
<dbReference type="Proteomes" id="UP000177354">
    <property type="component" value="Unassembled WGS sequence"/>
</dbReference>
<keyword evidence="1" id="KW-0472">Membrane</keyword>
<dbReference type="AlphaFoldDB" id="A0A1F5Z1K3"/>
<gene>
    <name evidence="2" type="ORF">A2777_02575</name>
</gene>
<evidence type="ECO:0000256" key="1">
    <source>
        <dbReference type="SAM" id="Phobius"/>
    </source>
</evidence>
<dbReference type="CDD" id="cd00229">
    <property type="entry name" value="SGNH_hydrolase"/>
    <property type="match status" value="1"/>
</dbReference>
<keyword evidence="1" id="KW-0812">Transmembrane</keyword>
<evidence type="ECO:0008006" key="4">
    <source>
        <dbReference type="Google" id="ProtNLM"/>
    </source>
</evidence>
<proteinExistence type="predicted"/>
<name>A0A1F5Z1K3_9BACT</name>
<accession>A0A1F5Z1K3</accession>
<comment type="caution">
    <text evidence="2">The sequence shown here is derived from an EMBL/GenBank/DDBJ whole genome shotgun (WGS) entry which is preliminary data.</text>
</comment>
<reference evidence="2 3" key="1">
    <citation type="journal article" date="2016" name="Nat. Commun.">
        <title>Thousands of microbial genomes shed light on interconnected biogeochemical processes in an aquifer system.</title>
        <authorList>
            <person name="Anantharaman K."/>
            <person name="Brown C.T."/>
            <person name="Hug L.A."/>
            <person name="Sharon I."/>
            <person name="Castelle C.J."/>
            <person name="Probst A.J."/>
            <person name="Thomas B.C."/>
            <person name="Singh A."/>
            <person name="Wilkins M.J."/>
            <person name="Karaoz U."/>
            <person name="Brodie E.L."/>
            <person name="Williams K.H."/>
            <person name="Hubbard S.S."/>
            <person name="Banfield J.F."/>
        </authorList>
    </citation>
    <scope>NUCLEOTIDE SEQUENCE [LARGE SCALE GENOMIC DNA]</scope>
</reference>
<evidence type="ECO:0000313" key="2">
    <source>
        <dbReference type="EMBL" id="OGG06002.1"/>
    </source>
</evidence>
<sequence length="427" mass="49396">MFNKRFLPGKIFRRIIFLFFLPLTTLLILYFTDKFIGKFVIKNEMNIENEFVLPPNSKALYKNQEFNFTVETNKIGFRGKNYQIPKSVNTFRILAIGDSFTYGWGTNNIDIWTTLLENKLANRFKDKKVEIFNIGKPGLSPRDYLENVKNYTKLYNPNIILVGIVEGDDIGQLTDWPKKRSTANPETREVKKKLINTIVNNQEKKVFYSDEIAKISQIFIRLFPNFHSIVSPYREIDVKPANLSNLKIFINNLGDEEAARFQTAVKKDVQSLYLNGSINPVLFTYALFQPDFFTAFLNYRDSRIKTAISELTVIIDEINQIAKDNKSIPIIVDIPYGIFVSEAHMKTSVDMGFKYAPDALISNYPVDMLKQIASNSGITIIDNLKYFREKCSDDCFFNYDSHLNIKGNRILADRLEDILISYINENK</sequence>
<dbReference type="InterPro" id="IPR036514">
    <property type="entry name" value="SGNH_hydro_sf"/>
</dbReference>
<feature type="transmembrane region" description="Helical" evidence="1">
    <location>
        <begin position="12"/>
        <end position="31"/>
    </location>
</feature>
<dbReference type="EMBL" id="MFJF01000020">
    <property type="protein sequence ID" value="OGG06002.1"/>
    <property type="molecule type" value="Genomic_DNA"/>
</dbReference>
<dbReference type="SUPFAM" id="SSF52266">
    <property type="entry name" value="SGNH hydrolase"/>
    <property type="match status" value="1"/>
</dbReference>
<organism evidence="2 3">
    <name type="scientific">Candidatus Gottesmanbacteria bacterium RIFCSPHIGHO2_01_FULL_40_15</name>
    <dbReference type="NCBI Taxonomy" id="1798376"/>
    <lineage>
        <taxon>Bacteria</taxon>
        <taxon>Candidatus Gottesmaniibacteriota</taxon>
    </lineage>
</organism>
<dbReference type="Gene3D" id="3.40.50.1110">
    <property type="entry name" value="SGNH hydrolase"/>
    <property type="match status" value="2"/>
</dbReference>